<evidence type="ECO:0000313" key="1">
    <source>
        <dbReference type="EMBL" id="KAI5061999.1"/>
    </source>
</evidence>
<dbReference type="AlphaFoldDB" id="A0A9D4U5J2"/>
<evidence type="ECO:0000313" key="2">
    <source>
        <dbReference type="Proteomes" id="UP000886520"/>
    </source>
</evidence>
<dbReference type="Proteomes" id="UP000886520">
    <property type="component" value="Chromosome 22"/>
</dbReference>
<reference evidence="1" key="1">
    <citation type="submission" date="2021-01" db="EMBL/GenBank/DDBJ databases">
        <title>Adiantum capillus-veneris genome.</title>
        <authorList>
            <person name="Fang Y."/>
            <person name="Liao Q."/>
        </authorList>
    </citation>
    <scope>NUCLEOTIDE SEQUENCE</scope>
    <source>
        <strain evidence="1">H3</strain>
        <tissue evidence="1">Leaf</tissue>
    </source>
</reference>
<dbReference type="EMBL" id="JABFUD020000022">
    <property type="protein sequence ID" value="KAI5061999.1"/>
    <property type="molecule type" value="Genomic_DNA"/>
</dbReference>
<name>A0A9D4U5J2_ADICA</name>
<keyword evidence="2" id="KW-1185">Reference proteome</keyword>
<dbReference type="InterPro" id="IPR008978">
    <property type="entry name" value="HSP20-like_chaperone"/>
</dbReference>
<evidence type="ECO:0008006" key="3">
    <source>
        <dbReference type="Google" id="ProtNLM"/>
    </source>
</evidence>
<comment type="caution">
    <text evidence="1">The sequence shown here is derived from an EMBL/GenBank/DDBJ whole genome shotgun (WGS) entry which is preliminary data.</text>
</comment>
<accession>A0A9D4U5J2</accession>
<sequence>MQKPTAMPNFEIDYVKETAHAYIINCKLTGVFKEKVQVQAEVDSNCVVVKCGHFFARRIHLPSNSSSSRTTASWDGRFLTLFVPRTLACSNTTPSKVLIVQTVHH</sequence>
<organism evidence="1 2">
    <name type="scientific">Adiantum capillus-veneris</name>
    <name type="common">Maidenhair fern</name>
    <dbReference type="NCBI Taxonomy" id="13818"/>
    <lineage>
        <taxon>Eukaryota</taxon>
        <taxon>Viridiplantae</taxon>
        <taxon>Streptophyta</taxon>
        <taxon>Embryophyta</taxon>
        <taxon>Tracheophyta</taxon>
        <taxon>Polypodiopsida</taxon>
        <taxon>Polypodiidae</taxon>
        <taxon>Polypodiales</taxon>
        <taxon>Pteridineae</taxon>
        <taxon>Pteridaceae</taxon>
        <taxon>Vittarioideae</taxon>
        <taxon>Adiantum</taxon>
    </lineage>
</organism>
<proteinExistence type="predicted"/>
<protein>
    <recommendedName>
        <fullName evidence="3">SHSP domain-containing protein</fullName>
    </recommendedName>
</protein>
<dbReference type="SUPFAM" id="SSF49764">
    <property type="entry name" value="HSP20-like chaperones"/>
    <property type="match status" value="1"/>
</dbReference>
<dbReference type="Gene3D" id="2.60.40.790">
    <property type="match status" value="1"/>
</dbReference>
<gene>
    <name evidence="1" type="ORF">GOP47_0022538</name>
</gene>